<comment type="caution">
    <text evidence="3">The sequence shown here is derived from an EMBL/GenBank/DDBJ whole genome shotgun (WGS) entry which is preliminary data.</text>
</comment>
<organism evidence="3 4">
    <name type="scientific">Paenibacillus piri</name>
    <dbReference type="NCBI Taxonomy" id="2547395"/>
    <lineage>
        <taxon>Bacteria</taxon>
        <taxon>Bacillati</taxon>
        <taxon>Bacillota</taxon>
        <taxon>Bacilli</taxon>
        <taxon>Bacillales</taxon>
        <taxon>Paenibacillaceae</taxon>
        <taxon>Paenibacillus</taxon>
    </lineage>
</organism>
<dbReference type="InterPro" id="IPR010318">
    <property type="entry name" value="S-Me-THD_N"/>
</dbReference>
<keyword evidence="4" id="KW-1185">Reference proteome</keyword>
<reference evidence="3 4" key="1">
    <citation type="submission" date="2019-03" db="EMBL/GenBank/DDBJ databases">
        <title>This is whole genome sequence of Paenibacillus sp MS74 strain.</title>
        <authorList>
            <person name="Trinh H.N."/>
        </authorList>
    </citation>
    <scope>NUCLEOTIDE SEQUENCE [LARGE SCALE GENOMIC DNA]</scope>
    <source>
        <strain evidence="3 4">MS74</strain>
    </source>
</reference>
<name>A0A4R5KGI5_9BACL</name>
<sequence length="353" mass="37281">MPIIKLDESMVTYAVYGGAVLGGGGGGWIEEGLKIGRLALEVGQPKLLTVDEFDEDDLLVTVSMVGAPAAKDQFVKPIHYARALEMLSQQIGKPVKGLNTNENGAGTTVNGWFQSAVTGLPIVDLACNGRAHPTGAMGSLNLSEMENYVSHQAAAGGKDANYIELSVSGTLEKAASMIRKVSVEAGGLVAVARNPVTVAYAKQHGAAGAITQAIDVGRALLSRQGEAAIDAVVSKLGGTFVATGTVTDFQLETTGGFDVGTVQIDHSYEMTFWNEYMTLEKGGERLSTFPDLIMTLDAKTAKPIVTAAVEKGQQLAVITVPKDRLLLSSTMRNEKLLKPVEDIIKKSIISFLN</sequence>
<evidence type="ECO:0000259" key="2">
    <source>
        <dbReference type="Pfam" id="PF20906"/>
    </source>
</evidence>
<protein>
    <submittedName>
        <fullName evidence="3">DUF917 family protein</fullName>
    </submittedName>
</protein>
<feature type="domain" description="S-Me-THD-like C-terminal" evidence="2">
    <location>
        <begin position="174"/>
        <end position="326"/>
    </location>
</feature>
<feature type="domain" description="S-Me-THD N-terminal" evidence="1">
    <location>
        <begin position="15"/>
        <end position="146"/>
    </location>
</feature>
<accession>A0A4R5KGI5</accession>
<evidence type="ECO:0000313" key="4">
    <source>
        <dbReference type="Proteomes" id="UP000295636"/>
    </source>
</evidence>
<dbReference type="Gene3D" id="2.40.390.10">
    <property type="entry name" value="CV3147-like"/>
    <property type="match status" value="1"/>
</dbReference>
<dbReference type="OrthoDB" id="7441206at2"/>
<dbReference type="SUPFAM" id="SSF160991">
    <property type="entry name" value="CV3147-like"/>
    <property type="match status" value="1"/>
</dbReference>
<dbReference type="EMBL" id="SMRT01000013">
    <property type="protein sequence ID" value="TDF94426.1"/>
    <property type="molecule type" value="Genomic_DNA"/>
</dbReference>
<dbReference type="InterPro" id="IPR027479">
    <property type="entry name" value="S-Me-THD_N_sf"/>
</dbReference>
<dbReference type="Proteomes" id="UP000295636">
    <property type="component" value="Unassembled WGS sequence"/>
</dbReference>
<evidence type="ECO:0000313" key="3">
    <source>
        <dbReference type="EMBL" id="TDF94426.1"/>
    </source>
</evidence>
<gene>
    <name evidence="3" type="ORF">E1757_23735</name>
</gene>
<proteinExistence type="predicted"/>
<dbReference type="Pfam" id="PF06032">
    <property type="entry name" value="S-Me-THD_N"/>
    <property type="match status" value="1"/>
</dbReference>
<dbReference type="InterPro" id="IPR024071">
    <property type="entry name" value="S-Me-THD_C_sf"/>
</dbReference>
<dbReference type="Pfam" id="PF20906">
    <property type="entry name" value="S-Me-THD_C"/>
    <property type="match status" value="1"/>
</dbReference>
<dbReference type="Gene3D" id="3.40.1610.10">
    <property type="entry name" value="CV3147-like domain"/>
    <property type="match status" value="1"/>
</dbReference>
<dbReference type="AlphaFoldDB" id="A0A4R5KGI5"/>
<dbReference type="InterPro" id="IPR048350">
    <property type="entry name" value="S-Me-THD-like_C"/>
</dbReference>
<dbReference type="RefSeq" id="WP_133232793.1">
    <property type="nucleotide sequence ID" value="NZ_SMRT01000013.1"/>
</dbReference>
<evidence type="ECO:0000259" key="1">
    <source>
        <dbReference type="Pfam" id="PF06032"/>
    </source>
</evidence>